<reference evidence="4" key="1">
    <citation type="journal article" date="2023" name="Front. Mar. Sci.">
        <title>A new Merluccius polli reference genome to investigate the effects of global change in West African waters.</title>
        <authorList>
            <person name="Mateo J.L."/>
            <person name="Blanco-Fernandez C."/>
            <person name="Garcia-Vazquez E."/>
            <person name="Machado-Schiaffino G."/>
        </authorList>
    </citation>
    <scope>NUCLEOTIDE SEQUENCE</scope>
    <source>
        <strain evidence="4">C29</strain>
        <tissue evidence="4">Fin</tissue>
    </source>
</reference>
<comment type="similarity">
    <text evidence="1">Belongs to the beta type-B retroviral polymerase family. HERV class-II K(HML-2) pol subfamily.</text>
</comment>
<dbReference type="EMBL" id="JAOPHQ010006257">
    <property type="protein sequence ID" value="KAK0132610.1"/>
    <property type="molecule type" value="Genomic_DNA"/>
</dbReference>
<dbReference type="EC" id="3.1.26.4" evidence="2"/>
<dbReference type="SUPFAM" id="SSF56672">
    <property type="entry name" value="DNA/RNA polymerases"/>
    <property type="match status" value="1"/>
</dbReference>
<dbReference type="PANTHER" id="PTHR47331">
    <property type="entry name" value="PHD-TYPE DOMAIN-CONTAINING PROTEIN"/>
    <property type="match status" value="1"/>
</dbReference>
<keyword evidence="5" id="KW-1185">Reference proteome</keyword>
<protein>
    <recommendedName>
        <fullName evidence="2">ribonuclease H</fullName>
        <ecNumber evidence="2">3.1.26.4</ecNumber>
    </recommendedName>
</protein>
<gene>
    <name evidence="4" type="primary">ZMYM1_125</name>
    <name evidence="4" type="ORF">N1851_032478</name>
</gene>
<dbReference type="Gene3D" id="3.30.70.270">
    <property type="match status" value="1"/>
</dbReference>
<dbReference type="Pfam" id="PF00078">
    <property type="entry name" value="RVT_1"/>
    <property type="match status" value="1"/>
</dbReference>
<evidence type="ECO:0000259" key="3">
    <source>
        <dbReference type="Pfam" id="PF00078"/>
    </source>
</evidence>
<dbReference type="Pfam" id="PF05380">
    <property type="entry name" value="Peptidase_A17"/>
    <property type="match status" value="1"/>
</dbReference>
<dbReference type="Proteomes" id="UP001174136">
    <property type="component" value="Unassembled WGS sequence"/>
</dbReference>
<dbReference type="InterPro" id="IPR043128">
    <property type="entry name" value="Rev_trsase/Diguanyl_cyclase"/>
</dbReference>
<dbReference type="PANTHER" id="PTHR47331:SF3">
    <property type="match status" value="1"/>
</dbReference>
<evidence type="ECO:0000256" key="2">
    <source>
        <dbReference type="ARBA" id="ARBA00012180"/>
    </source>
</evidence>
<sequence length="681" mass="77952">MDVAAVNRISVLNLEELWQQQFRTDFPECGHDEQPGQSREDQRFMKLVQDSAKLVDGHYQVALPLRKSCVNMPNNRKVAEQRALNLKRRFKRDSLFQQQYTDFMNDMVAKGYAEQVPSVELARSDGRLWDIPHHGVYHPQKGNICVVFDCAATFQSTSLNAQLLQGPDLTSCLIGVLARFRKEPVVIMADIESMFHQVRVPREDADLLRFLWWPDGDCTQDLVDFRMLVHLFGATSSPSCANFALRPVCELYHGNVLRTMKTTQFCRETIEKLLHCFYVDDCLVSTSSEEEAVALYQDLVCICAKGGFKLTKWMSNRCAVMAAIPENQRAKGIKNLDLDHNLLPVERVLGVQWCIQSDDFKFKIVVQDRPLTRRGILSVISSIYDPLGILSLFGHNHKSAFATNGFCDWKHTGKVLAEHENSVPHRQAMVAYIRQSSDSGVVDTELRKQFNAECEYWRQVLQRVVAVIKHLTERGLPLRGHTHVFGDVRNGNYLGSMELVSQFDPFLKAHIERFGNAGRGNPSYLSLGVCEEFIELMGEKVLAEVVSRVKLAKYFSISVDSTPDVTHVDQLTFILRYIINTKGKRGYMSPIVLSAKIILQELCRQQLGWDDPISPSAAQEWTNWLKELHQLEQRFPNFFSCAPPSTSQLGWRTPNPHRKKNKKRNKALFYRHIKTCLIMRK</sequence>
<dbReference type="InterPro" id="IPR008042">
    <property type="entry name" value="Retrotrans_Pao"/>
</dbReference>
<dbReference type="AlphaFoldDB" id="A0AA47M2U7"/>
<dbReference type="Gene3D" id="3.10.10.10">
    <property type="entry name" value="HIV Type 1 Reverse Transcriptase, subunit A, domain 1"/>
    <property type="match status" value="1"/>
</dbReference>
<organism evidence="4 5">
    <name type="scientific">Merluccius polli</name>
    <name type="common">Benguela hake</name>
    <name type="synonym">Merluccius cadenati</name>
    <dbReference type="NCBI Taxonomy" id="89951"/>
    <lineage>
        <taxon>Eukaryota</taxon>
        <taxon>Metazoa</taxon>
        <taxon>Chordata</taxon>
        <taxon>Craniata</taxon>
        <taxon>Vertebrata</taxon>
        <taxon>Euteleostomi</taxon>
        <taxon>Actinopterygii</taxon>
        <taxon>Neopterygii</taxon>
        <taxon>Teleostei</taxon>
        <taxon>Neoteleostei</taxon>
        <taxon>Acanthomorphata</taxon>
        <taxon>Zeiogadaria</taxon>
        <taxon>Gadariae</taxon>
        <taxon>Gadiformes</taxon>
        <taxon>Gadoidei</taxon>
        <taxon>Merlucciidae</taxon>
        <taxon>Merluccius</taxon>
    </lineage>
</organism>
<accession>A0AA47M2U7</accession>
<evidence type="ECO:0000313" key="5">
    <source>
        <dbReference type="Proteomes" id="UP001174136"/>
    </source>
</evidence>
<evidence type="ECO:0000313" key="4">
    <source>
        <dbReference type="EMBL" id="KAK0132610.1"/>
    </source>
</evidence>
<feature type="domain" description="Reverse transcriptase" evidence="3">
    <location>
        <begin position="176"/>
        <end position="311"/>
    </location>
</feature>
<dbReference type="CDD" id="cd01644">
    <property type="entry name" value="RT_pepA17"/>
    <property type="match status" value="1"/>
</dbReference>
<dbReference type="InterPro" id="IPR000477">
    <property type="entry name" value="RT_dom"/>
</dbReference>
<dbReference type="InterPro" id="IPR043502">
    <property type="entry name" value="DNA/RNA_pol_sf"/>
</dbReference>
<proteinExistence type="inferred from homology"/>
<dbReference type="GO" id="GO:0004523">
    <property type="term" value="F:RNA-DNA hybrid ribonuclease activity"/>
    <property type="evidence" value="ECO:0007669"/>
    <property type="project" value="UniProtKB-EC"/>
</dbReference>
<evidence type="ECO:0000256" key="1">
    <source>
        <dbReference type="ARBA" id="ARBA00010879"/>
    </source>
</evidence>
<name>A0AA47M2U7_MERPO</name>
<comment type="caution">
    <text evidence="4">The sequence shown here is derived from an EMBL/GenBank/DDBJ whole genome shotgun (WGS) entry which is preliminary data.</text>
</comment>